<dbReference type="PROSITE" id="PS00716">
    <property type="entry name" value="SIGMA70_2"/>
    <property type="match status" value="1"/>
</dbReference>
<comment type="similarity">
    <text evidence="6">Belongs to the sigma-70 factor family. RpoD/SigA subfamily.</text>
</comment>
<dbReference type="HAMAP" id="MF_00963">
    <property type="entry name" value="Sigma70_RpoD_SigA"/>
    <property type="match status" value="1"/>
</dbReference>
<comment type="subcellular location">
    <subcellularLocation>
        <location evidence="6">Cytoplasm</location>
    </subcellularLocation>
</comment>
<dbReference type="Pfam" id="PF04545">
    <property type="entry name" value="Sigma70_r4"/>
    <property type="match status" value="1"/>
</dbReference>
<evidence type="ECO:0000256" key="6">
    <source>
        <dbReference type="HAMAP-Rule" id="MF_00963"/>
    </source>
</evidence>
<dbReference type="InterPro" id="IPR000943">
    <property type="entry name" value="RNA_pol_sigma70"/>
</dbReference>
<evidence type="ECO:0000256" key="5">
    <source>
        <dbReference type="ARBA" id="ARBA00023163"/>
    </source>
</evidence>
<dbReference type="Pfam" id="PF03979">
    <property type="entry name" value="Sigma70_r1_1"/>
    <property type="match status" value="1"/>
</dbReference>
<dbReference type="PANTHER" id="PTHR30603:SF60">
    <property type="entry name" value="RNA POLYMERASE SIGMA FACTOR RPOD"/>
    <property type="match status" value="1"/>
</dbReference>
<evidence type="ECO:0000313" key="10">
    <source>
        <dbReference type="Proteomes" id="UP000475532"/>
    </source>
</evidence>
<dbReference type="Gene3D" id="1.10.220.120">
    <property type="entry name" value="Sigma-70 factor, region 1.1"/>
    <property type="match status" value="1"/>
</dbReference>
<dbReference type="Pfam" id="PF04542">
    <property type="entry name" value="Sigma70_r2"/>
    <property type="match status" value="1"/>
</dbReference>
<dbReference type="Gene3D" id="1.10.10.10">
    <property type="entry name" value="Winged helix-like DNA-binding domain superfamily/Winged helix DNA-binding domain"/>
    <property type="match status" value="2"/>
</dbReference>
<feature type="DNA-binding region" description="H-T-H motif" evidence="6">
    <location>
        <begin position="342"/>
        <end position="361"/>
    </location>
</feature>
<dbReference type="EMBL" id="JAAGLI010000700">
    <property type="protein sequence ID" value="NEA25955.1"/>
    <property type="molecule type" value="Genomic_DNA"/>
</dbReference>
<dbReference type="FunFam" id="1.10.601.10:FF:000001">
    <property type="entry name" value="RNA polymerase sigma factor SigA"/>
    <property type="match status" value="1"/>
</dbReference>
<dbReference type="SUPFAM" id="SSF88946">
    <property type="entry name" value="Sigma2 domain of RNA polymerase sigma factors"/>
    <property type="match status" value="1"/>
</dbReference>
<dbReference type="AlphaFoldDB" id="A0A6L9QKV5"/>
<dbReference type="InterPro" id="IPR007630">
    <property type="entry name" value="RNA_pol_sigma70_r4"/>
</dbReference>
<feature type="region of interest" description="Sigma-70 factor domain-4" evidence="6">
    <location>
        <begin position="316"/>
        <end position="369"/>
    </location>
</feature>
<evidence type="ECO:0000256" key="1">
    <source>
        <dbReference type="ARBA" id="ARBA00022490"/>
    </source>
</evidence>
<dbReference type="InterPro" id="IPR013325">
    <property type="entry name" value="RNA_pol_sigma_r2"/>
</dbReference>
<dbReference type="InterPro" id="IPR014284">
    <property type="entry name" value="RNA_pol_sigma-70_dom"/>
</dbReference>
<dbReference type="Pfam" id="PF04539">
    <property type="entry name" value="Sigma70_r3"/>
    <property type="match status" value="1"/>
</dbReference>
<feature type="domain" description="RNA polymerase sigma-70" evidence="8">
    <location>
        <begin position="341"/>
        <end position="367"/>
    </location>
</feature>
<keyword evidence="5 6" id="KW-0804">Transcription</keyword>
<comment type="caution">
    <text evidence="6">Lacks conserved residue(s) required for the propagation of feature annotation.</text>
</comment>
<comment type="caution">
    <text evidence="9">The sequence shown here is derived from an EMBL/GenBank/DDBJ whole genome shotgun (WGS) entry which is preliminary data.</text>
</comment>
<evidence type="ECO:0000313" key="9">
    <source>
        <dbReference type="EMBL" id="NEA25955.1"/>
    </source>
</evidence>
<dbReference type="PROSITE" id="PS00715">
    <property type="entry name" value="SIGMA70_1"/>
    <property type="match status" value="1"/>
</dbReference>
<feature type="region of interest" description="Sigma-70 factor domain-2" evidence="6">
    <location>
        <begin position="149"/>
        <end position="219"/>
    </location>
</feature>
<dbReference type="FunFam" id="1.10.10.10:FF:000004">
    <property type="entry name" value="RNA polymerase sigma factor SigA"/>
    <property type="match status" value="1"/>
</dbReference>
<organism evidence="9 10">
    <name type="scientific">Actinomadura bangladeshensis</name>
    <dbReference type="NCBI Taxonomy" id="453573"/>
    <lineage>
        <taxon>Bacteria</taxon>
        <taxon>Bacillati</taxon>
        <taxon>Actinomycetota</taxon>
        <taxon>Actinomycetes</taxon>
        <taxon>Streptosporangiales</taxon>
        <taxon>Thermomonosporaceae</taxon>
        <taxon>Actinomadura</taxon>
    </lineage>
</organism>
<gene>
    <name evidence="9" type="primary">rpoD</name>
    <name evidence="6" type="synonym">sigA</name>
    <name evidence="9" type="ORF">G3I70_26175</name>
</gene>
<keyword evidence="1 6" id="KW-0963">Cytoplasm</keyword>
<evidence type="ECO:0000259" key="8">
    <source>
        <dbReference type="PROSITE" id="PS00716"/>
    </source>
</evidence>
<dbReference type="Proteomes" id="UP000475532">
    <property type="component" value="Unassembled WGS sequence"/>
</dbReference>
<sequence>MLPSEAPSVDQVADLVARGRERGGVTVEDVAAALDRSDLPDDSMERVVRMLAEQGVEVLESQQETEDVARADEGDLGKRAPTSDLVRIYLREIGRVPLLTAEDEVELAKSIEAGLFAEEKMARTAVLARGELLDLELLSREGMRAKQRLIEANLRLVVSIAKRYVGRGMLFLDLIQEGNLGLIRAVEKFDYTKGFKFSTYATWWIRQAITRAIADQARTIRIPVHMVETINKLVRVQRQMHQDLGREATPEEIGLEMGLSPVRVVEIQRIAQEPVSLQSPIGEEDSDLGDFIEDADAVVPIEAAAFILLQDQLEDILGTLSDREQRIIQLRFGLADGHPRTLEEVGREFGVTRERIRQIESKTLAKLRHPSRAQMLREYLE</sequence>
<dbReference type="GO" id="GO:0003677">
    <property type="term" value="F:DNA binding"/>
    <property type="evidence" value="ECO:0007669"/>
    <property type="project" value="UniProtKB-UniRule"/>
</dbReference>
<evidence type="ECO:0000256" key="3">
    <source>
        <dbReference type="ARBA" id="ARBA00023082"/>
    </source>
</evidence>
<dbReference type="GO" id="GO:0006352">
    <property type="term" value="P:DNA-templated transcription initiation"/>
    <property type="evidence" value="ECO:0007669"/>
    <property type="project" value="UniProtKB-UniRule"/>
</dbReference>
<dbReference type="InterPro" id="IPR042189">
    <property type="entry name" value="RNA_pol_sigma_70_r1_1_sf"/>
</dbReference>
<reference evidence="9 10" key="1">
    <citation type="submission" date="2020-01" db="EMBL/GenBank/DDBJ databases">
        <title>Insect and environment-associated Actinomycetes.</title>
        <authorList>
            <person name="Currrie C."/>
            <person name="Chevrette M."/>
            <person name="Carlson C."/>
            <person name="Stubbendieck R."/>
            <person name="Wendt-Pienkowski E."/>
        </authorList>
    </citation>
    <scope>NUCLEOTIDE SEQUENCE [LARGE SCALE GENOMIC DNA]</scope>
    <source>
        <strain evidence="9 10">SID10258</strain>
    </source>
</reference>
<name>A0A6L9QKV5_9ACTN</name>
<dbReference type="InterPro" id="IPR013324">
    <property type="entry name" value="RNA_pol_sigma_r3/r4-like"/>
</dbReference>
<dbReference type="GO" id="GO:0016987">
    <property type="term" value="F:sigma factor activity"/>
    <property type="evidence" value="ECO:0007669"/>
    <property type="project" value="UniProtKB-UniRule"/>
</dbReference>
<dbReference type="PRINTS" id="PR00046">
    <property type="entry name" value="SIGMA70FCT"/>
</dbReference>
<dbReference type="NCBIfam" id="TIGR02937">
    <property type="entry name" value="sigma70-ECF"/>
    <property type="match status" value="1"/>
</dbReference>
<dbReference type="InterPro" id="IPR036388">
    <property type="entry name" value="WH-like_DNA-bd_sf"/>
</dbReference>
<evidence type="ECO:0000256" key="2">
    <source>
        <dbReference type="ARBA" id="ARBA00023015"/>
    </source>
</evidence>
<dbReference type="InterPro" id="IPR007127">
    <property type="entry name" value="RNA_pol_sigma_70_r1_1"/>
</dbReference>
<keyword evidence="3 6" id="KW-0731">Sigma factor</keyword>
<evidence type="ECO:0000259" key="7">
    <source>
        <dbReference type="PROSITE" id="PS00715"/>
    </source>
</evidence>
<dbReference type="Pfam" id="PF00140">
    <property type="entry name" value="Sigma70_r1_2"/>
    <property type="match status" value="1"/>
</dbReference>
<accession>A0A6L9QKV5</accession>
<proteinExistence type="inferred from homology"/>
<dbReference type="InterPro" id="IPR050239">
    <property type="entry name" value="Sigma-70_RNA_pol_init_factors"/>
</dbReference>
<dbReference type="InterPro" id="IPR028630">
    <property type="entry name" value="Sigma70_RpoD"/>
</dbReference>
<dbReference type="GO" id="GO:0005737">
    <property type="term" value="C:cytoplasm"/>
    <property type="evidence" value="ECO:0007669"/>
    <property type="project" value="UniProtKB-SubCell"/>
</dbReference>
<dbReference type="Gene3D" id="1.10.601.10">
    <property type="entry name" value="RNA Polymerase Primary Sigma Factor"/>
    <property type="match status" value="1"/>
</dbReference>
<evidence type="ECO:0000256" key="4">
    <source>
        <dbReference type="ARBA" id="ARBA00023125"/>
    </source>
</evidence>
<dbReference type="PANTHER" id="PTHR30603">
    <property type="entry name" value="RNA POLYMERASE SIGMA FACTOR RPO"/>
    <property type="match status" value="1"/>
</dbReference>
<keyword evidence="2 6" id="KW-0805">Transcription regulation</keyword>
<dbReference type="CDD" id="cd06171">
    <property type="entry name" value="Sigma70_r4"/>
    <property type="match status" value="1"/>
</dbReference>
<dbReference type="InterPro" id="IPR007624">
    <property type="entry name" value="RNA_pol_sigma70_r3"/>
</dbReference>
<dbReference type="RefSeq" id="WP_163060108.1">
    <property type="nucleotide sequence ID" value="NZ_JAAGLI010000700.1"/>
</dbReference>
<protein>
    <recommendedName>
        <fullName evidence="6">RNA polymerase sigma factor SigA</fullName>
    </recommendedName>
</protein>
<keyword evidence="4 6" id="KW-0238">DNA-binding</keyword>
<feature type="short sequence motif" description="Interaction with polymerase core subunit RpoC" evidence="6">
    <location>
        <begin position="173"/>
        <end position="176"/>
    </location>
</feature>
<feature type="domain" description="RNA polymerase sigma-70" evidence="7">
    <location>
        <begin position="173"/>
        <end position="186"/>
    </location>
</feature>
<comment type="subunit">
    <text evidence="6">Interacts transiently with the RNA polymerase catalytic core.</text>
</comment>
<dbReference type="SUPFAM" id="SSF88659">
    <property type="entry name" value="Sigma3 and sigma4 domains of RNA polymerase sigma factors"/>
    <property type="match status" value="2"/>
</dbReference>
<dbReference type="InterPro" id="IPR007627">
    <property type="entry name" value="RNA_pol_sigma70_r2"/>
</dbReference>
<dbReference type="InterPro" id="IPR012760">
    <property type="entry name" value="RNA_pol_sigma_RpoD_C"/>
</dbReference>
<dbReference type="InterPro" id="IPR009042">
    <property type="entry name" value="RNA_pol_sigma70_r1_2"/>
</dbReference>
<comment type="function">
    <text evidence="6">Sigma factors are initiation factors that promote the attachment of RNA polymerase to specific initiation sites and are then released. This sigma factor is the primary sigma factor during exponential growth.</text>
</comment>
<dbReference type="NCBIfam" id="TIGR02393">
    <property type="entry name" value="RpoD_Cterm"/>
    <property type="match status" value="1"/>
</dbReference>